<gene>
    <name evidence="2" type="ORF">CGZ93_02340</name>
</gene>
<feature type="transmembrane region" description="Helical" evidence="1">
    <location>
        <begin position="28"/>
        <end position="47"/>
    </location>
</feature>
<protein>
    <submittedName>
        <fullName evidence="2">Uncharacterized protein</fullName>
    </submittedName>
</protein>
<dbReference type="AlphaFoldDB" id="A0A255HBE9"/>
<keyword evidence="1" id="KW-0812">Transmembrane</keyword>
<evidence type="ECO:0000313" key="2">
    <source>
        <dbReference type="EMBL" id="OYO25300.1"/>
    </source>
</evidence>
<dbReference type="EMBL" id="NMVQ01000001">
    <property type="protein sequence ID" value="OYO25300.1"/>
    <property type="molecule type" value="Genomic_DNA"/>
</dbReference>
<name>A0A255HBE9_9ACTN</name>
<organism evidence="2 3">
    <name type="scientific">Enemella dayhoffiae</name>
    <dbReference type="NCBI Taxonomy" id="2016507"/>
    <lineage>
        <taxon>Bacteria</taxon>
        <taxon>Bacillati</taxon>
        <taxon>Actinomycetota</taxon>
        <taxon>Actinomycetes</taxon>
        <taxon>Propionibacteriales</taxon>
        <taxon>Propionibacteriaceae</taxon>
        <taxon>Enemella</taxon>
    </lineage>
</organism>
<keyword evidence="1" id="KW-1133">Transmembrane helix</keyword>
<keyword evidence="3" id="KW-1185">Reference proteome</keyword>
<dbReference type="RefSeq" id="WP_094362510.1">
    <property type="nucleotide sequence ID" value="NZ_NMVQ01000001.1"/>
</dbReference>
<evidence type="ECO:0000256" key="1">
    <source>
        <dbReference type="SAM" id="Phobius"/>
    </source>
</evidence>
<keyword evidence="1" id="KW-0472">Membrane</keyword>
<accession>A0A255HBE9</accession>
<comment type="caution">
    <text evidence="2">The sequence shown here is derived from an EMBL/GenBank/DDBJ whole genome shotgun (WGS) entry which is preliminary data.</text>
</comment>
<reference evidence="2 3" key="1">
    <citation type="submission" date="2017-07" db="EMBL/GenBank/DDBJ databases">
        <title>Draft whole genome sequences of clinical Proprionibacteriaceae strains.</title>
        <authorList>
            <person name="Bernier A.-M."/>
            <person name="Bernard K."/>
            <person name="Domingo M.-C."/>
        </authorList>
    </citation>
    <scope>NUCLEOTIDE SEQUENCE [LARGE SCALE GENOMIC DNA]</scope>
    <source>
        <strain evidence="2 3">NML 130396</strain>
    </source>
</reference>
<evidence type="ECO:0000313" key="3">
    <source>
        <dbReference type="Proteomes" id="UP000216311"/>
    </source>
</evidence>
<dbReference type="Proteomes" id="UP000216311">
    <property type="component" value="Unassembled WGS sequence"/>
</dbReference>
<proteinExistence type="predicted"/>
<sequence>MEEQSGYHGPFARVIGNEDLLRPTPSRLVWLGVGLAAAVLLGFVVGLTQPRRSQARRDAP</sequence>